<evidence type="ECO:0000259" key="1">
    <source>
        <dbReference type="Pfam" id="PF03372"/>
    </source>
</evidence>
<protein>
    <submittedName>
        <fullName evidence="2">Probable RNA-directed DNA polymerase from transposon X-element</fullName>
    </submittedName>
</protein>
<sequence length="508" mass="57818">MIFSRFGLRIAAWNANGVRSRIIELRDFINKHSLDIILIQETHLRPGVSIRVPNYTLYRNDRQTQNIPSGGTAILVKSSLKYHHIPTPTLGAAEATIVVLTPPGENPLLIASIYIPPTTSPSACIHDLEKIFALEHSSILCGDYNAHHTHWGCNDNNPRGQLIKNLIDNTDTDIVAPNTPTRFGYNSASTIDFALTRNLYWVSDIVSSPELSSDHNPIILNFQTSIQFNFPTRNVSTNWERFRFHLADTPTFQPITAHSGEEIDEQVSTLTNQILTAYDNSSKQIHPNNNYYIDNDLRTLFKTRNRARKIYQYSRNPADKTILNRIQNKIKRKIQAVTQKQWEDKLASLDTVDGSLWSMTKGFKKKRSPISALKGNTGIAYTDEENAETLANSLESQFQLNNISNPTQDNNHIRLVTRFFNNENNFDDSPSITKPSEIVQIINNFKIKKAPGREGITNKMCKHFNRSVVFQLTNIINNILTVGYFPKNVENSFGYSDPKTWERPYSPR</sequence>
<dbReference type="PANTHER" id="PTHR33273">
    <property type="entry name" value="DOMAIN-CONTAINING PROTEIN, PUTATIVE-RELATED"/>
    <property type="match status" value="1"/>
</dbReference>
<reference evidence="2" key="1">
    <citation type="submission" date="2020-08" db="EMBL/GenBank/DDBJ databases">
        <title>Multicomponent nature underlies the extraordinary mechanical properties of spider dragline silk.</title>
        <authorList>
            <person name="Kono N."/>
            <person name="Nakamura H."/>
            <person name="Mori M."/>
            <person name="Yoshida Y."/>
            <person name="Ohtoshi R."/>
            <person name="Malay A.D."/>
            <person name="Moran D.A.P."/>
            <person name="Tomita M."/>
            <person name="Numata K."/>
            <person name="Arakawa K."/>
        </authorList>
    </citation>
    <scope>NUCLEOTIDE SEQUENCE</scope>
</reference>
<dbReference type="GO" id="GO:0003964">
    <property type="term" value="F:RNA-directed DNA polymerase activity"/>
    <property type="evidence" value="ECO:0007669"/>
    <property type="project" value="UniProtKB-KW"/>
</dbReference>
<keyword evidence="2" id="KW-0808">Transferase</keyword>
<name>A0A8X6RUF3_TRICX</name>
<comment type="caution">
    <text evidence="2">The sequence shown here is derived from an EMBL/GenBank/DDBJ whole genome shotgun (WGS) entry which is preliminary data.</text>
</comment>
<gene>
    <name evidence="2" type="primary">X-element ORF2</name>
    <name evidence="2" type="ORF">TNCV_4810171</name>
</gene>
<dbReference type="InterPro" id="IPR005135">
    <property type="entry name" value="Endo/exonuclease/phosphatase"/>
</dbReference>
<dbReference type="SUPFAM" id="SSF56219">
    <property type="entry name" value="DNase I-like"/>
    <property type="match status" value="1"/>
</dbReference>
<evidence type="ECO:0000313" key="2">
    <source>
        <dbReference type="EMBL" id="GFX99069.1"/>
    </source>
</evidence>
<keyword evidence="3" id="KW-1185">Reference proteome</keyword>
<feature type="domain" description="Endonuclease/exonuclease/phosphatase" evidence="1">
    <location>
        <begin position="12"/>
        <end position="215"/>
    </location>
</feature>
<dbReference type="AlphaFoldDB" id="A0A8X6RUF3"/>
<accession>A0A8X6RUF3</accession>
<dbReference type="Gene3D" id="3.60.10.10">
    <property type="entry name" value="Endonuclease/exonuclease/phosphatase"/>
    <property type="match status" value="1"/>
</dbReference>
<organism evidence="2 3">
    <name type="scientific">Trichonephila clavipes</name>
    <name type="common">Golden silk orbweaver</name>
    <name type="synonym">Nephila clavipes</name>
    <dbReference type="NCBI Taxonomy" id="2585209"/>
    <lineage>
        <taxon>Eukaryota</taxon>
        <taxon>Metazoa</taxon>
        <taxon>Ecdysozoa</taxon>
        <taxon>Arthropoda</taxon>
        <taxon>Chelicerata</taxon>
        <taxon>Arachnida</taxon>
        <taxon>Araneae</taxon>
        <taxon>Araneomorphae</taxon>
        <taxon>Entelegynae</taxon>
        <taxon>Araneoidea</taxon>
        <taxon>Nephilidae</taxon>
        <taxon>Trichonephila</taxon>
    </lineage>
</organism>
<proteinExistence type="predicted"/>
<keyword evidence="2" id="KW-0695">RNA-directed DNA polymerase</keyword>
<dbReference type="EMBL" id="BMAU01021205">
    <property type="protein sequence ID" value="GFX99069.1"/>
    <property type="molecule type" value="Genomic_DNA"/>
</dbReference>
<dbReference type="InterPro" id="IPR036691">
    <property type="entry name" value="Endo/exonu/phosph_ase_sf"/>
</dbReference>
<evidence type="ECO:0000313" key="3">
    <source>
        <dbReference type="Proteomes" id="UP000887159"/>
    </source>
</evidence>
<dbReference type="Proteomes" id="UP000887159">
    <property type="component" value="Unassembled WGS sequence"/>
</dbReference>
<dbReference type="PANTHER" id="PTHR33273:SF2">
    <property type="entry name" value="ENDONUCLEASE_EXONUCLEASE_PHOSPHATASE DOMAIN-CONTAINING PROTEIN"/>
    <property type="match status" value="1"/>
</dbReference>
<keyword evidence="2" id="KW-0548">Nucleotidyltransferase</keyword>
<dbReference type="Pfam" id="PF03372">
    <property type="entry name" value="Exo_endo_phos"/>
    <property type="match status" value="1"/>
</dbReference>